<evidence type="ECO:0000313" key="1">
    <source>
        <dbReference type="EMBL" id="KAK3731713.1"/>
    </source>
</evidence>
<organism evidence="1 2">
    <name type="scientific">Elysia crispata</name>
    <name type="common">lettuce slug</name>
    <dbReference type="NCBI Taxonomy" id="231223"/>
    <lineage>
        <taxon>Eukaryota</taxon>
        <taxon>Metazoa</taxon>
        <taxon>Spiralia</taxon>
        <taxon>Lophotrochozoa</taxon>
        <taxon>Mollusca</taxon>
        <taxon>Gastropoda</taxon>
        <taxon>Heterobranchia</taxon>
        <taxon>Euthyneura</taxon>
        <taxon>Panpulmonata</taxon>
        <taxon>Sacoglossa</taxon>
        <taxon>Placobranchoidea</taxon>
        <taxon>Plakobranchidae</taxon>
        <taxon>Elysia</taxon>
    </lineage>
</organism>
<comment type="caution">
    <text evidence="1">The sequence shown here is derived from an EMBL/GenBank/DDBJ whole genome shotgun (WGS) entry which is preliminary data.</text>
</comment>
<evidence type="ECO:0000313" key="2">
    <source>
        <dbReference type="Proteomes" id="UP001283361"/>
    </source>
</evidence>
<proteinExistence type="predicted"/>
<keyword evidence="2" id="KW-1185">Reference proteome</keyword>
<dbReference type="EMBL" id="JAWDGP010006989">
    <property type="protein sequence ID" value="KAK3731713.1"/>
    <property type="molecule type" value="Genomic_DNA"/>
</dbReference>
<name>A0AAE0Y3N2_9GAST</name>
<gene>
    <name evidence="1" type="ORF">RRG08_035383</name>
</gene>
<sequence length="86" mass="9701">MNLRIRRLRPKVYHWTSTAQGSKGLKSARPAKNLSLTRPLRLQPNETSYVSPSHFPVIALDIFANMTCPVSIGSKESCLMPRPPFH</sequence>
<dbReference type="AlphaFoldDB" id="A0AAE0Y3N2"/>
<accession>A0AAE0Y3N2</accession>
<reference evidence="1" key="1">
    <citation type="journal article" date="2023" name="G3 (Bethesda)">
        <title>A reference genome for the long-term kleptoplast-retaining sea slug Elysia crispata morphotype clarki.</title>
        <authorList>
            <person name="Eastman K.E."/>
            <person name="Pendleton A.L."/>
            <person name="Shaikh M.A."/>
            <person name="Suttiyut T."/>
            <person name="Ogas R."/>
            <person name="Tomko P."/>
            <person name="Gavelis G."/>
            <person name="Widhalm J.R."/>
            <person name="Wisecaver J.H."/>
        </authorList>
    </citation>
    <scope>NUCLEOTIDE SEQUENCE</scope>
    <source>
        <strain evidence="1">ECLA1</strain>
    </source>
</reference>
<protein>
    <submittedName>
        <fullName evidence="1">Uncharacterized protein</fullName>
    </submittedName>
</protein>
<dbReference type="Proteomes" id="UP001283361">
    <property type="component" value="Unassembled WGS sequence"/>
</dbReference>